<comment type="caution">
    <text evidence="9">The sequence shown here is derived from an EMBL/GenBank/DDBJ whole genome shotgun (WGS) entry which is preliminary data.</text>
</comment>
<dbReference type="Pfam" id="PF08352">
    <property type="entry name" value="oligo_HPY"/>
    <property type="match status" value="1"/>
</dbReference>
<dbReference type="Gene3D" id="3.40.50.300">
    <property type="entry name" value="P-loop containing nucleotide triphosphate hydrolases"/>
    <property type="match status" value="1"/>
</dbReference>
<dbReference type="InterPro" id="IPR050388">
    <property type="entry name" value="ABC_Ni/Peptide_Import"/>
</dbReference>
<keyword evidence="6 9" id="KW-0067">ATP-binding</keyword>
<evidence type="ECO:0000256" key="5">
    <source>
        <dbReference type="ARBA" id="ARBA00022741"/>
    </source>
</evidence>
<dbReference type="PANTHER" id="PTHR43297:SF2">
    <property type="entry name" value="DIPEPTIDE TRANSPORT ATP-BINDING PROTEIN DPPD"/>
    <property type="match status" value="1"/>
</dbReference>
<comment type="similarity">
    <text evidence="2">Belongs to the ABC transporter superfamily.</text>
</comment>
<keyword evidence="7" id="KW-0472">Membrane</keyword>
<sequence>MKNEEALAVQNLRVNYKVYRGILKVLDGINLTVKRGEKIGLVGETGCGKTTTLKAIMGILAGNAILSSGRVTVNGKVILQRSAHHMVRKSAKRVAMIFQDPTASLNPVFTIGEQMELVVRYAANRSSSAKEAAINALRLARLPDAERIHTNFPFQLSGGMRQRVCIAMALAAEPNIILADEPTTNLDVTIQDQVLKLLKRLCDEQELALVLVTHSLGVARETCDRIYVMYAGTIVEYASSQNIFENPYHPYTRGLLTALPRLTGEGIAEGIEGRIPDYLNPPQGCRFAPRCEHATEKCFSTKPGFYEAGDGHFVSCFLYETERGVASDVSHSSDTES</sequence>
<evidence type="ECO:0000313" key="9">
    <source>
        <dbReference type="EMBL" id="HHF08427.1"/>
    </source>
</evidence>
<keyword evidence="4" id="KW-1003">Cell membrane</keyword>
<dbReference type="InterPro" id="IPR003439">
    <property type="entry name" value="ABC_transporter-like_ATP-bd"/>
</dbReference>
<dbReference type="Proteomes" id="UP000886129">
    <property type="component" value="Unassembled WGS sequence"/>
</dbReference>
<dbReference type="GO" id="GO:0005886">
    <property type="term" value="C:plasma membrane"/>
    <property type="evidence" value="ECO:0007669"/>
    <property type="project" value="UniProtKB-SubCell"/>
</dbReference>
<evidence type="ECO:0000256" key="2">
    <source>
        <dbReference type="ARBA" id="ARBA00005417"/>
    </source>
</evidence>
<dbReference type="Pfam" id="PF00005">
    <property type="entry name" value="ABC_tran"/>
    <property type="match status" value="1"/>
</dbReference>
<dbReference type="InterPro" id="IPR003593">
    <property type="entry name" value="AAA+_ATPase"/>
</dbReference>
<dbReference type="AlphaFoldDB" id="A0A7C5HRY4"/>
<dbReference type="SMART" id="SM00382">
    <property type="entry name" value="AAA"/>
    <property type="match status" value="1"/>
</dbReference>
<dbReference type="GO" id="GO:0005524">
    <property type="term" value="F:ATP binding"/>
    <property type="evidence" value="ECO:0007669"/>
    <property type="project" value="UniProtKB-KW"/>
</dbReference>
<protein>
    <submittedName>
        <fullName evidence="9">ABC transporter ATP-binding protein</fullName>
    </submittedName>
</protein>
<dbReference type="InterPro" id="IPR017871">
    <property type="entry name" value="ABC_transporter-like_CS"/>
</dbReference>
<dbReference type="EMBL" id="DRTH01000085">
    <property type="protein sequence ID" value="HHF08427.1"/>
    <property type="molecule type" value="Genomic_DNA"/>
</dbReference>
<evidence type="ECO:0000256" key="7">
    <source>
        <dbReference type="ARBA" id="ARBA00023136"/>
    </source>
</evidence>
<gene>
    <name evidence="9" type="ORF">ENL26_01475</name>
</gene>
<reference evidence="9" key="1">
    <citation type="journal article" date="2020" name="mSystems">
        <title>Genome- and Community-Level Interaction Insights into Carbon Utilization and Element Cycling Functions of Hydrothermarchaeota in Hydrothermal Sediment.</title>
        <authorList>
            <person name="Zhou Z."/>
            <person name="Liu Y."/>
            <person name="Xu W."/>
            <person name="Pan J."/>
            <person name="Luo Z.H."/>
            <person name="Li M."/>
        </authorList>
    </citation>
    <scope>NUCLEOTIDE SEQUENCE [LARGE SCALE GENOMIC DNA]</scope>
    <source>
        <strain evidence="9">HyVt-80</strain>
    </source>
</reference>
<accession>A0A7C5HRY4</accession>
<dbReference type="InterPro" id="IPR027417">
    <property type="entry name" value="P-loop_NTPase"/>
</dbReference>
<feature type="domain" description="ABC transporter" evidence="8">
    <location>
        <begin position="7"/>
        <end position="256"/>
    </location>
</feature>
<keyword evidence="5" id="KW-0547">Nucleotide-binding</keyword>
<dbReference type="GO" id="GO:0016887">
    <property type="term" value="F:ATP hydrolysis activity"/>
    <property type="evidence" value="ECO:0007669"/>
    <property type="project" value="InterPro"/>
</dbReference>
<evidence type="ECO:0000256" key="3">
    <source>
        <dbReference type="ARBA" id="ARBA00022448"/>
    </source>
</evidence>
<keyword evidence="3" id="KW-0813">Transport</keyword>
<evidence type="ECO:0000256" key="1">
    <source>
        <dbReference type="ARBA" id="ARBA00004202"/>
    </source>
</evidence>
<proteinExistence type="inferred from homology"/>
<dbReference type="PROSITE" id="PS00211">
    <property type="entry name" value="ABC_TRANSPORTER_1"/>
    <property type="match status" value="1"/>
</dbReference>
<dbReference type="NCBIfam" id="TIGR01727">
    <property type="entry name" value="oligo_HPY"/>
    <property type="match status" value="1"/>
</dbReference>
<dbReference type="InterPro" id="IPR013563">
    <property type="entry name" value="Oligopep_ABC_C"/>
</dbReference>
<name>A0A7C5HRY4_9BACT</name>
<evidence type="ECO:0000256" key="6">
    <source>
        <dbReference type="ARBA" id="ARBA00022840"/>
    </source>
</evidence>
<evidence type="ECO:0000259" key="8">
    <source>
        <dbReference type="PROSITE" id="PS50893"/>
    </source>
</evidence>
<dbReference type="PANTHER" id="PTHR43297">
    <property type="entry name" value="OLIGOPEPTIDE TRANSPORT ATP-BINDING PROTEIN APPD"/>
    <property type="match status" value="1"/>
</dbReference>
<comment type="subcellular location">
    <subcellularLocation>
        <location evidence="1">Cell membrane</location>
        <topology evidence="1">Peripheral membrane protein</topology>
    </subcellularLocation>
</comment>
<dbReference type="GO" id="GO:0015833">
    <property type="term" value="P:peptide transport"/>
    <property type="evidence" value="ECO:0007669"/>
    <property type="project" value="InterPro"/>
</dbReference>
<dbReference type="PROSITE" id="PS50893">
    <property type="entry name" value="ABC_TRANSPORTER_2"/>
    <property type="match status" value="1"/>
</dbReference>
<dbReference type="CDD" id="cd03257">
    <property type="entry name" value="ABC_NikE_OppD_transporters"/>
    <property type="match status" value="1"/>
</dbReference>
<organism evidence="9">
    <name type="scientific">Kosmotoga arenicorallina</name>
    <dbReference type="NCBI Taxonomy" id="688066"/>
    <lineage>
        <taxon>Bacteria</taxon>
        <taxon>Thermotogati</taxon>
        <taxon>Thermotogota</taxon>
        <taxon>Thermotogae</taxon>
        <taxon>Kosmotogales</taxon>
        <taxon>Kosmotogaceae</taxon>
        <taxon>Kosmotoga</taxon>
    </lineage>
</organism>
<dbReference type="FunFam" id="3.40.50.300:FF:000016">
    <property type="entry name" value="Oligopeptide ABC transporter ATP-binding component"/>
    <property type="match status" value="1"/>
</dbReference>
<evidence type="ECO:0000256" key="4">
    <source>
        <dbReference type="ARBA" id="ARBA00022475"/>
    </source>
</evidence>
<dbReference type="SUPFAM" id="SSF52540">
    <property type="entry name" value="P-loop containing nucleoside triphosphate hydrolases"/>
    <property type="match status" value="1"/>
</dbReference>